<organism evidence="1 2">
    <name type="scientific">Calycomorphotria hydatis</name>
    <dbReference type="NCBI Taxonomy" id="2528027"/>
    <lineage>
        <taxon>Bacteria</taxon>
        <taxon>Pseudomonadati</taxon>
        <taxon>Planctomycetota</taxon>
        <taxon>Planctomycetia</taxon>
        <taxon>Planctomycetales</taxon>
        <taxon>Planctomycetaceae</taxon>
        <taxon>Calycomorphotria</taxon>
    </lineage>
</organism>
<dbReference type="AlphaFoldDB" id="A0A517T8T0"/>
<dbReference type="RefSeq" id="WP_145262192.1">
    <property type="nucleotide sequence ID" value="NZ_CP036316.1"/>
</dbReference>
<evidence type="ECO:0008006" key="3">
    <source>
        <dbReference type="Google" id="ProtNLM"/>
    </source>
</evidence>
<dbReference type="EMBL" id="CP036316">
    <property type="protein sequence ID" value="QDT64759.1"/>
    <property type="molecule type" value="Genomic_DNA"/>
</dbReference>
<gene>
    <name evidence="1" type="ORF">V22_20000</name>
</gene>
<name>A0A517T8T0_9PLAN</name>
<dbReference type="Proteomes" id="UP000319976">
    <property type="component" value="Chromosome"/>
</dbReference>
<proteinExistence type="predicted"/>
<dbReference type="OrthoDB" id="274993at2"/>
<evidence type="ECO:0000313" key="2">
    <source>
        <dbReference type="Proteomes" id="UP000319976"/>
    </source>
</evidence>
<reference evidence="1 2" key="1">
    <citation type="submission" date="2019-02" db="EMBL/GenBank/DDBJ databases">
        <title>Deep-cultivation of Planctomycetes and their phenomic and genomic characterization uncovers novel biology.</title>
        <authorList>
            <person name="Wiegand S."/>
            <person name="Jogler M."/>
            <person name="Boedeker C."/>
            <person name="Pinto D."/>
            <person name="Vollmers J."/>
            <person name="Rivas-Marin E."/>
            <person name="Kohn T."/>
            <person name="Peeters S.H."/>
            <person name="Heuer A."/>
            <person name="Rast P."/>
            <person name="Oberbeckmann S."/>
            <person name="Bunk B."/>
            <person name="Jeske O."/>
            <person name="Meyerdierks A."/>
            <person name="Storesund J.E."/>
            <person name="Kallscheuer N."/>
            <person name="Luecker S."/>
            <person name="Lage O.M."/>
            <person name="Pohl T."/>
            <person name="Merkel B.J."/>
            <person name="Hornburger P."/>
            <person name="Mueller R.-W."/>
            <person name="Bruemmer F."/>
            <person name="Labrenz M."/>
            <person name="Spormann A.M."/>
            <person name="Op den Camp H."/>
            <person name="Overmann J."/>
            <person name="Amann R."/>
            <person name="Jetten M.S.M."/>
            <person name="Mascher T."/>
            <person name="Medema M.H."/>
            <person name="Devos D.P."/>
            <person name="Kaster A.-K."/>
            <person name="Ovreas L."/>
            <person name="Rohde M."/>
            <person name="Galperin M.Y."/>
            <person name="Jogler C."/>
        </authorList>
    </citation>
    <scope>NUCLEOTIDE SEQUENCE [LARGE SCALE GENOMIC DNA]</scope>
    <source>
        <strain evidence="1 2">V22</strain>
    </source>
</reference>
<dbReference type="KEGG" id="chya:V22_20000"/>
<protein>
    <recommendedName>
        <fullName evidence="3">DUF1257 domain-containing protein</fullName>
    </recommendedName>
</protein>
<keyword evidence="2" id="KW-1185">Reference proteome</keyword>
<evidence type="ECO:0000313" key="1">
    <source>
        <dbReference type="EMBL" id="QDT64759.1"/>
    </source>
</evidence>
<sequence>MSHIVSIQTELRDPIAMRSACNRLQLPEPIYGPVKLFSSEATGWSVQLPRWRYPIVADVTTGTLAYDNFGGQWGEQQELDRFLQAYAIEKAKLEARKQGHLVTEQPLEDGSVKLTVNVGGAA</sequence>
<accession>A0A517T8T0</accession>